<accession>A0A3P3TXK6</accession>
<protein>
    <submittedName>
        <fullName evidence="9">Iron ABC transporter permease</fullName>
    </submittedName>
</protein>
<feature type="transmembrane region" description="Helical" evidence="8">
    <location>
        <begin position="114"/>
        <end position="133"/>
    </location>
</feature>
<keyword evidence="3" id="KW-0813">Transport</keyword>
<comment type="subcellular location">
    <subcellularLocation>
        <location evidence="1">Cell membrane</location>
        <topology evidence="1">Multi-pass membrane protein</topology>
    </subcellularLocation>
</comment>
<evidence type="ECO:0000256" key="4">
    <source>
        <dbReference type="ARBA" id="ARBA00022475"/>
    </source>
</evidence>
<feature type="transmembrane region" description="Helical" evidence="8">
    <location>
        <begin position="139"/>
        <end position="160"/>
    </location>
</feature>
<evidence type="ECO:0000313" key="9">
    <source>
        <dbReference type="EMBL" id="RRJ62089.1"/>
    </source>
</evidence>
<feature type="transmembrane region" description="Helical" evidence="8">
    <location>
        <begin position="31"/>
        <end position="49"/>
    </location>
</feature>
<feature type="transmembrane region" description="Helical" evidence="8">
    <location>
        <begin position="246"/>
        <end position="275"/>
    </location>
</feature>
<feature type="transmembrane region" description="Helical" evidence="8">
    <location>
        <begin position="85"/>
        <end position="102"/>
    </location>
</feature>
<evidence type="ECO:0000256" key="2">
    <source>
        <dbReference type="ARBA" id="ARBA00007935"/>
    </source>
</evidence>
<keyword evidence="4" id="KW-1003">Cell membrane</keyword>
<evidence type="ECO:0000256" key="3">
    <source>
        <dbReference type="ARBA" id="ARBA00022448"/>
    </source>
</evidence>
<evidence type="ECO:0000256" key="1">
    <source>
        <dbReference type="ARBA" id="ARBA00004651"/>
    </source>
</evidence>
<evidence type="ECO:0000256" key="8">
    <source>
        <dbReference type="SAM" id="Phobius"/>
    </source>
</evidence>
<dbReference type="PANTHER" id="PTHR30472:SF1">
    <property type="entry name" value="FE(3+) DICITRATE TRANSPORT SYSTEM PERMEASE PROTEIN FECC-RELATED"/>
    <property type="match status" value="1"/>
</dbReference>
<gene>
    <name evidence="9" type="ORF">EHV15_03270</name>
</gene>
<keyword evidence="6 8" id="KW-1133">Transmembrane helix</keyword>
<dbReference type="GO" id="GO:0005886">
    <property type="term" value="C:plasma membrane"/>
    <property type="evidence" value="ECO:0007669"/>
    <property type="project" value="UniProtKB-SubCell"/>
</dbReference>
<feature type="transmembrane region" description="Helical" evidence="8">
    <location>
        <begin position="211"/>
        <end position="234"/>
    </location>
</feature>
<dbReference type="InterPro" id="IPR000522">
    <property type="entry name" value="ABC_transptr_permease_BtuC"/>
</dbReference>
<dbReference type="EMBL" id="RRCN01000001">
    <property type="protein sequence ID" value="RRJ62089.1"/>
    <property type="molecule type" value="Genomic_DNA"/>
</dbReference>
<dbReference type="Pfam" id="PF01032">
    <property type="entry name" value="FecCD"/>
    <property type="match status" value="1"/>
</dbReference>
<dbReference type="Gene3D" id="1.10.3470.10">
    <property type="entry name" value="ABC transporter involved in vitamin B12 uptake, BtuC"/>
    <property type="match status" value="1"/>
</dbReference>
<evidence type="ECO:0000256" key="7">
    <source>
        <dbReference type="ARBA" id="ARBA00023136"/>
    </source>
</evidence>
<dbReference type="GO" id="GO:0033214">
    <property type="term" value="P:siderophore-iron import into cell"/>
    <property type="evidence" value="ECO:0007669"/>
    <property type="project" value="TreeGrafter"/>
</dbReference>
<keyword evidence="10" id="KW-1185">Reference proteome</keyword>
<dbReference type="OrthoDB" id="9811721at2"/>
<sequence length="355" mass="38570">MNGERGNILTKNAQITYEGDIRTDHKHLKQTLLFILLIVIMLLASAWSMTRGAVSASPKDVWDALQNPGESATYQVIYEMRLPNVLAAIFGGMGLAASGVILQRVMRHPLPDPGTMGMTGGGAFVISLAALYISDFSVFHYFVASIIGSIVTSGIVWFLASRVKRGSMAIRSMFAGTLILLIIEGSVRLIAQNTDNLISLWYAPASGIGWSLMNWLIPWFAIGLFGAFTIVFARPATELGKKLIKILPIIVVIELSAGVALAFGAIAFVGTLVPLLVRRWVSKDDRWVLPISVILGAILMVVIGVVNRTLIAPIELPWNFIVSIVGAPIMIYLLCRNAVKEANFKSTPTHIGKIQ</sequence>
<reference evidence="9 10" key="1">
    <citation type="submission" date="2018-11" db="EMBL/GenBank/DDBJ databases">
        <title>Genome sequencing of Paenibacillus sp. KCOM 3021 (= ChDC PVNT-B20).</title>
        <authorList>
            <person name="Kook J.-K."/>
            <person name="Park S.-N."/>
            <person name="Lim Y.K."/>
        </authorList>
    </citation>
    <scope>NUCLEOTIDE SEQUENCE [LARGE SCALE GENOMIC DNA]</scope>
    <source>
        <strain evidence="9 10">KCOM 3021</strain>
    </source>
</reference>
<dbReference type="AlphaFoldDB" id="A0A3P3TXK6"/>
<keyword evidence="7 8" id="KW-0472">Membrane</keyword>
<comment type="similarity">
    <text evidence="2">Belongs to the binding-protein-dependent transport system permease family. FecCD subfamily.</text>
</comment>
<evidence type="ECO:0000313" key="10">
    <source>
        <dbReference type="Proteomes" id="UP000267017"/>
    </source>
</evidence>
<proteinExistence type="inferred from homology"/>
<organism evidence="9 10">
    <name type="scientific">Paenibacillus oralis</name>
    <dbReference type="NCBI Taxonomy" id="2490856"/>
    <lineage>
        <taxon>Bacteria</taxon>
        <taxon>Bacillati</taxon>
        <taxon>Bacillota</taxon>
        <taxon>Bacilli</taxon>
        <taxon>Bacillales</taxon>
        <taxon>Paenibacillaceae</taxon>
        <taxon>Paenibacillus</taxon>
    </lineage>
</organism>
<evidence type="ECO:0000256" key="5">
    <source>
        <dbReference type="ARBA" id="ARBA00022692"/>
    </source>
</evidence>
<feature type="transmembrane region" description="Helical" evidence="8">
    <location>
        <begin position="318"/>
        <end position="339"/>
    </location>
</feature>
<keyword evidence="5 8" id="KW-0812">Transmembrane</keyword>
<comment type="caution">
    <text evidence="9">The sequence shown here is derived from an EMBL/GenBank/DDBJ whole genome shotgun (WGS) entry which is preliminary data.</text>
</comment>
<feature type="transmembrane region" description="Helical" evidence="8">
    <location>
        <begin position="287"/>
        <end position="306"/>
    </location>
</feature>
<evidence type="ECO:0000256" key="6">
    <source>
        <dbReference type="ARBA" id="ARBA00022989"/>
    </source>
</evidence>
<dbReference type="PANTHER" id="PTHR30472">
    <property type="entry name" value="FERRIC ENTEROBACTIN TRANSPORT SYSTEM PERMEASE PROTEIN"/>
    <property type="match status" value="1"/>
</dbReference>
<name>A0A3P3TXK6_9BACL</name>
<dbReference type="InterPro" id="IPR037294">
    <property type="entry name" value="ABC_BtuC-like"/>
</dbReference>
<feature type="transmembrane region" description="Helical" evidence="8">
    <location>
        <begin position="172"/>
        <end position="191"/>
    </location>
</feature>
<dbReference type="GO" id="GO:0022857">
    <property type="term" value="F:transmembrane transporter activity"/>
    <property type="evidence" value="ECO:0007669"/>
    <property type="project" value="InterPro"/>
</dbReference>
<dbReference type="Proteomes" id="UP000267017">
    <property type="component" value="Unassembled WGS sequence"/>
</dbReference>
<dbReference type="SUPFAM" id="SSF81345">
    <property type="entry name" value="ABC transporter involved in vitamin B12 uptake, BtuC"/>
    <property type="match status" value="1"/>
</dbReference>